<proteinExistence type="predicted"/>
<evidence type="ECO:0000256" key="1">
    <source>
        <dbReference type="SAM" id="MobiDB-lite"/>
    </source>
</evidence>
<evidence type="ECO:0000313" key="3">
    <source>
        <dbReference type="EMBL" id="XBX79273.1"/>
    </source>
</evidence>
<dbReference type="PANTHER" id="PTHR39639">
    <property type="entry name" value="CHROMOSOME 16, WHOLE GENOME SHOTGUN SEQUENCE"/>
    <property type="match status" value="1"/>
</dbReference>
<accession>A0AAU7VZX1</accession>
<organism evidence="3">
    <name type="scientific">Microbacterium sp. A8/3-1</name>
    <dbReference type="NCBI Taxonomy" id="3160749"/>
    <lineage>
        <taxon>Bacteria</taxon>
        <taxon>Bacillati</taxon>
        <taxon>Actinomycetota</taxon>
        <taxon>Actinomycetes</taxon>
        <taxon>Micrococcales</taxon>
        <taxon>Microbacteriaceae</taxon>
        <taxon>Microbacterium</taxon>
    </lineage>
</organism>
<name>A0AAU7VZX1_9MICO</name>
<protein>
    <submittedName>
        <fullName evidence="3">DUF262 domain-containing protein</fullName>
    </submittedName>
</protein>
<dbReference type="EMBL" id="CP158357">
    <property type="protein sequence ID" value="XBX79273.1"/>
    <property type="molecule type" value="Genomic_DNA"/>
</dbReference>
<feature type="compositionally biased region" description="Acidic residues" evidence="1">
    <location>
        <begin position="354"/>
        <end position="372"/>
    </location>
</feature>
<dbReference type="AlphaFoldDB" id="A0AAU7VZX1"/>
<gene>
    <name evidence="3" type="ORF">ABS642_04050</name>
</gene>
<dbReference type="RefSeq" id="WP_350352349.1">
    <property type="nucleotide sequence ID" value="NZ_CP158357.1"/>
</dbReference>
<feature type="domain" description="GmrSD restriction endonucleases N-terminal" evidence="2">
    <location>
        <begin position="28"/>
        <end position="160"/>
    </location>
</feature>
<sequence>MMTQDYLRISTLTAATFKRLSDHGQLELKPPYQRNPVWLEGQKSYLIDTILHGFPVPELYMQVVADQTGAETHIVVDGQQRLTALLDFIAGEYTLSGLESSWNDSSFEDLTAEEKTSIFGYNFVVRMLPEMPDEQIRAIFQRLNRNVVALSRQELRHATYWGEFIKSMETLATDGFWRNSGVFTANEVRRMLDVEFISELAIGLMHGPQNKKLSLERWYAVYEAEYEEGERTEAVFRSTLGEIDRMLPNLSRTRWAKKSDFYTLFLYLASRADAFPLSSDEREELSAQLVQFADQVGVVLRLDPTESATVVKPVLDYARAVQRAASDLGNRRARARGLEDFISGERGVVTLNSEEPDEATEEYQAEDAYDDE</sequence>
<dbReference type="PANTHER" id="PTHR39639:SF1">
    <property type="entry name" value="DUF262 DOMAIN-CONTAINING PROTEIN"/>
    <property type="match status" value="1"/>
</dbReference>
<feature type="region of interest" description="Disordered" evidence="1">
    <location>
        <begin position="347"/>
        <end position="372"/>
    </location>
</feature>
<evidence type="ECO:0000259" key="2">
    <source>
        <dbReference type="Pfam" id="PF03235"/>
    </source>
</evidence>
<reference evidence="3" key="1">
    <citation type="submission" date="2024-06" db="EMBL/GenBank/DDBJ databases">
        <title>Draft genome sequence of Microbacterium sp. strain A8/3-1, isolated from Oxytropis tragacanthoides Fisch. ex DC. Root nodules in the Altai region of Russia.</title>
        <authorList>
            <person name="Sazanova A."/>
            <person name="Guro P."/>
            <person name="Kuznetsova I."/>
            <person name="Belimov A."/>
            <person name="Safronova V."/>
        </authorList>
    </citation>
    <scope>NUCLEOTIDE SEQUENCE</scope>
    <source>
        <strain evidence="3">A8/3-1</strain>
    </source>
</reference>
<dbReference type="InterPro" id="IPR004919">
    <property type="entry name" value="GmrSD_N"/>
</dbReference>
<dbReference type="Pfam" id="PF03235">
    <property type="entry name" value="GmrSD_N"/>
    <property type="match status" value="1"/>
</dbReference>